<keyword evidence="9" id="KW-0812">Transmembrane</keyword>
<keyword evidence="9" id="KW-0472">Membrane</keyword>
<organism evidence="12 13">
    <name type="scientific">Mycetocola manganoxydans</name>
    <dbReference type="NCBI Taxonomy" id="699879"/>
    <lineage>
        <taxon>Bacteria</taxon>
        <taxon>Bacillati</taxon>
        <taxon>Actinomycetota</taxon>
        <taxon>Actinomycetes</taxon>
        <taxon>Micrococcales</taxon>
        <taxon>Microbacteriaceae</taxon>
        <taxon>Mycetocola</taxon>
    </lineage>
</organism>
<dbReference type="EMBL" id="RCUV01000021">
    <property type="protein sequence ID" value="RLP68313.1"/>
    <property type="molecule type" value="Genomic_DNA"/>
</dbReference>
<dbReference type="PANTHER" id="PTHR12147:SF26">
    <property type="entry name" value="PEPTIDASE M28 DOMAIN-CONTAINING PROTEIN"/>
    <property type="match status" value="1"/>
</dbReference>
<keyword evidence="2" id="KW-0031">Aminopeptidase</keyword>
<feature type="transmembrane region" description="Helical" evidence="9">
    <location>
        <begin position="53"/>
        <end position="73"/>
    </location>
</feature>
<evidence type="ECO:0000256" key="5">
    <source>
        <dbReference type="ARBA" id="ARBA00022729"/>
    </source>
</evidence>
<name>A0A3L6ZKE9_9MICO</name>
<dbReference type="CDD" id="cd03876">
    <property type="entry name" value="M28_SGAP_like"/>
    <property type="match status" value="1"/>
</dbReference>
<keyword evidence="7" id="KW-0862">Zinc</keyword>
<evidence type="ECO:0000256" key="2">
    <source>
        <dbReference type="ARBA" id="ARBA00022438"/>
    </source>
</evidence>
<evidence type="ECO:0000259" key="10">
    <source>
        <dbReference type="Pfam" id="PF02225"/>
    </source>
</evidence>
<keyword evidence="3" id="KW-0645">Protease</keyword>
<protein>
    <submittedName>
        <fullName evidence="12">M20/M25/M40 family metallo-hydrolase</fullName>
    </submittedName>
</protein>
<dbReference type="Pfam" id="PF04389">
    <property type="entry name" value="Peptidase_M28"/>
    <property type="match status" value="1"/>
</dbReference>
<evidence type="ECO:0000256" key="8">
    <source>
        <dbReference type="SAM" id="MobiDB-lite"/>
    </source>
</evidence>
<dbReference type="OrthoDB" id="345880at2"/>
<feature type="domain" description="PA" evidence="10">
    <location>
        <begin position="208"/>
        <end position="290"/>
    </location>
</feature>
<evidence type="ECO:0000313" key="13">
    <source>
        <dbReference type="Proteomes" id="UP000270299"/>
    </source>
</evidence>
<evidence type="ECO:0000256" key="1">
    <source>
        <dbReference type="ARBA" id="ARBA00005957"/>
    </source>
</evidence>
<dbReference type="InterPro" id="IPR041756">
    <property type="entry name" value="M28_SGAP-like"/>
</dbReference>
<dbReference type="InterPro" id="IPR046450">
    <property type="entry name" value="PA_dom_sf"/>
</dbReference>
<evidence type="ECO:0000256" key="7">
    <source>
        <dbReference type="ARBA" id="ARBA00022833"/>
    </source>
</evidence>
<evidence type="ECO:0000313" key="12">
    <source>
        <dbReference type="EMBL" id="RLP68313.1"/>
    </source>
</evidence>
<dbReference type="InterPro" id="IPR007484">
    <property type="entry name" value="Peptidase_M28"/>
</dbReference>
<dbReference type="GO" id="GO:0046872">
    <property type="term" value="F:metal ion binding"/>
    <property type="evidence" value="ECO:0007669"/>
    <property type="project" value="UniProtKB-KW"/>
</dbReference>
<sequence length="580" mass="60984">MGVHRKREDSSIASSLPRNRGVVSGTLCRGHHSRRPDCHSPMKEQYMIQRRKFGITVGATLATGALIAVGFAGPAYAGGGKGHGHGGDKSASAQLRKAVTAKGITKHLQALQNIADANDGNRAAGTSGHAASVDYFEKQLKKAGYVTSRQAFSYDKSVVDTAVLDLVAPTTETFTYGVDFVEASNASEGDVTGLIEAVDINLTGDRASTSGCEAEDFANFTENNIALVQRGTCDFRVKADNALAAGAVGVIIFNQGNASETEDRSALFAGALGETIFSLPVATTTFALGETLATTEGAEVRLAFDAHIETVNTFNLLADTKKGDPNKLLVVGGHLDSVPEGPGINDNGSGTASILETAIQMSKKHIVPKNKIRFAFWSGEEDGLLGSNHYVAQLTPEQIAQHAANLNFDMTGSPNAVRFVYDGDGDAFGTEGPEGSDAIEAVFNDYFASQNLATEPTAFDGRSDYFAFIENGIPAGGLFSGAEGIKSEAQAEIFGGTAGEAYDPCYHAECDDINNINQEVLGQMADAIAHATAVYADAKVIKGHGKGWGKGHHGKGHYGKGYGKGHGHDKFGYKGYDKGR</sequence>
<dbReference type="Gene3D" id="3.50.30.30">
    <property type="match status" value="1"/>
</dbReference>
<dbReference type="GO" id="GO:0006508">
    <property type="term" value="P:proteolysis"/>
    <property type="evidence" value="ECO:0007669"/>
    <property type="project" value="UniProtKB-KW"/>
</dbReference>
<dbReference type="AlphaFoldDB" id="A0A3L6ZKE9"/>
<dbReference type="Gene3D" id="3.40.630.10">
    <property type="entry name" value="Zn peptidases"/>
    <property type="match status" value="2"/>
</dbReference>
<dbReference type="InterPro" id="IPR045175">
    <property type="entry name" value="M28_fam"/>
</dbReference>
<dbReference type="Pfam" id="PF02225">
    <property type="entry name" value="PA"/>
    <property type="match status" value="1"/>
</dbReference>
<proteinExistence type="inferred from homology"/>
<dbReference type="Proteomes" id="UP000270299">
    <property type="component" value="Unassembled WGS sequence"/>
</dbReference>
<keyword evidence="13" id="KW-1185">Reference proteome</keyword>
<dbReference type="SUPFAM" id="SSF52025">
    <property type="entry name" value="PA domain"/>
    <property type="match status" value="1"/>
</dbReference>
<keyword evidence="6 12" id="KW-0378">Hydrolase</keyword>
<feature type="domain" description="Peptidase M28" evidence="11">
    <location>
        <begin position="315"/>
        <end position="531"/>
    </location>
</feature>
<dbReference type="GO" id="GO:0004177">
    <property type="term" value="F:aminopeptidase activity"/>
    <property type="evidence" value="ECO:0007669"/>
    <property type="project" value="UniProtKB-KW"/>
</dbReference>
<keyword evidence="9" id="KW-1133">Transmembrane helix</keyword>
<keyword evidence="4" id="KW-0479">Metal-binding</keyword>
<evidence type="ECO:0000256" key="4">
    <source>
        <dbReference type="ARBA" id="ARBA00022723"/>
    </source>
</evidence>
<dbReference type="GO" id="GO:0008235">
    <property type="term" value="F:metalloexopeptidase activity"/>
    <property type="evidence" value="ECO:0007669"/>
    <property type="project" value="InterPro"/>
</dbReference>
<feature type="compositionally biased region" description="Basic and acidic residues" evidence="8">
    <location>
        <begin position="1"/>
        <end position="10"/>
    </location>
</feature>
<dbReference type="SUPFAM" id="SSF53187">
    <property type="entry name" value="Zn-dependent exopeptidases"/>
    <property type="match status" value="1"/>
</dbReference>
<comment type="caution">
    <text evidence="12">The sequence shown here is derived from an EMBL/GenBank/DDBJ whole genome shotgun (WGS) entry which is preliminary data.</text>
</comment>
<evidence type="ECO:0000256" key="6">
    <source>
        <dbReference type="ARBA" id="ARBA00022801"/>
    </source>
</evidence>
<evidence type="ECO:0000256" key="9">
    <source>
        <dbReference type="SAM" id="Phobius"/>
    </source>
</evidence>
<dbReference type="PANTHER" id="PTHR12147">
    <property type="entry name" value="METALLOPEPTIDASE M28 FAMILY MEMBER"/>
    <property type="match status" value="1"/>
</dbReference>
<comment type="similarity">
    <text evidence="1">Belongs to the peptidase M28 family. M28A subfamily.</text>
</comment>
<dbReference type="InterPro" id="IPR003137">
    <property type="entry name" value="PA_domain"/>
</dbReference>
<reference evidence="12 13" key="1">
    <citation type="submission" date="2018-10" db="EMBL/GenBank/DDBJ databases">
        <authorList>
            <person name="Li J."/>
        </authorList>
    </citation>
    <scope>NUCLEOTIDE SEQUENCE [LARGE SCALE GENOMIC DNA]</scope>
    <source>
        <strain evidence="12 13">CCTCC AB209002</strain>
    </source>
</reference>
<keyword evidence="5" id="KW-0732">Signal</keyword>
<gene>
    <name evidence="12" type="ORF">D9V29_13870</name>
</gene>
<feature type="region of interest" description="Disordered" evidence="8">
    <location>
        <begin position="1"/>
        <end position="39"/>
    </location>
</feature>
<evidence type="ECO:0000259" key="11">
    <source>
        <dbReference type="Pfam" id="PF04389"/>
    </source>
</evidence>
<accession>A0A3L6ZKE9</accession>
<evidence type="ECO:0000256" key="3">
    <source>
        <dbReference type="ARBA" id="ARBA00022670"/>
    </source>
</evidence>